<protein>
    <submittedName>
        <fullName evidence="3">Acyltransferase 3</fullName>
    </submittedName>
</protein>
<dbReference type="InterPro" id="IPR050879">
    <property type="entry name" value="Acyltransferase_3"/>
</dbReference>
<keyword evidence="3" id="KW-0808">Transferase</keyword>
<sequence>MLDKYTAPAGYFPGLTGLRGFAVMLVVLFHSNIVFAGRALFPGATLGVDMFFVLSGFLITSIIIREQMETGSFDYKRFYLKRVLRLGPPLVIMLAGFLLFTALFGVPIPLHDALRESAAAFFYVSNWTRALGYGFPKYIGHTWSLSLEEQFYMIWPTTLLVLTRALRRKWLIVSICVLICASWFTRCWMAAHEATFDRLYNGSDTRADGLLCGALLAVVLSSIHIDQSSITKLCNWLRYASPASMLALIGISLAGSEISHEGFYITYTAVYVLTCVLILDCVYAQGGIVQAVLRNKTVVWLGMISYGFYLFHFPVAVTAMQYGLTGWSVFAINCGVGIPSAAASYYLVERRSMAMRLGRKKNIGTLAA</sequence>
<keyword evidence="1" id="KW-0812">Transmembrane</keyword>
<dbReference type="GO" id="GO:0016747">
    <property type="term" value="F:acyltransferase activity, transferring groups other than amino-acyl groups"/>
    <property type="evidence" value="ECO:0007669"/>
    <property type="project" value="InterPro"/>
</dbReference>
<dbReference type="AlphaFoldDB" id="A0A1N7S8I8"/>
<keyword evidence="4" id="KW-1185">Reference proteome</keyword>
<feature type="transmembrane region" description="Helical" evidence="1">
    <location>
        <begin position="48"/>
        <end position="66"/>
    </location>
</feature>
<dbReference type="EMBL" id="CYGY02000035">
    <property type="protein sequence ID" value="SIT43651.1"/>
    <property type="molecule type" value="Genomic_DNA"/>
</dbReference>
<organism evidence="3 4">
    <name type="scientific">Paraburkholderia piptadeniae</name>
    <dbReference type="NCBI Taxonomy" id="1701573"/>
    <lineage>
        <taxon>Bacteria</taxon>
        <taxon>Pseudomonadati</taxon>
        <taxon>Pseudomonadota</taxon>
        <taxon>Betaproteobacteria</taxon>
        <taxon>Burkholderiales</taxon>
        <taxon>Burkholderiaceae</taxon>
        <taxon>Paraburkholderia</taxon>
    </lineage>
</organism>
<feature type="transmembrane region" description="Helical" evidence="1">
    <location>
        <begin position="326"/>
        <end position="348"/>
    </location>
</feature>
<dbReference type="PANTHER" id="PTHR23028">
    <property type="entry name" value="ACETYLTRANSFERASE"/>
    <property type="match status" value="1"/>
</dbReference>
<keyword evidence="1" id="KW-1133">Transmembrane helix</keyword>
<dbReference type="GO" id="GO:0009103">
    <property type="term" value="P:lipopolysaccharide biosynthetic process"/>
    <property type="evidence" value="ECO:0007669"/>
    <property type="project" value="TreeGrafter"/>
</dbReference>
<feature type="transmembrane region" description="Helical" evidence="1">
    <location>
        <begin position="20"/>
        <end position="41"/>
    </location>
</feature>
<gene>
    <name evidence="3" type="ORF">BN2476_350213</name>
</gene>
<keyword evidence="3" id="KW-0012">Acyltransferase</keyword>
<comment type="caution">
    <text evidence="3">The sequence shown here is derived from an EMBL/GenBank/DDBJ whole genome shotgun (WGS) entry which is preliminary data.</text>
</comment>
<reference evidence="3" key="1">
    <citation type="submission" date="2016-12" db="EMBL/GenBank/DDBJ databases">
        <authorList>
            <person name="Moulin L."/>
        </authorList>
    </citation>
    <scope>NUCLEOTIDE SEQUENCE [LARGE SCALE GENOMIC DNA]</scope>
    <source>
        <strain evidence="3">STM 7183</strain>
    </source>
</reference>
<name>A0A1N7S8I8_9BURK</name>
<evidence type="ECO:0000313" key="4">
    <source>
        <dbReference type="Proteomes" id="UP000195569"/>
    </source>
</evidence>
<feature type="transmembrane region" description="Helical" evidence="1">
    <location>
        <begin position="86"/>
        <end position="106"/>
    </location>
</feature>
<feature type="domain" description="Acyltransferase 3" evidence="2">
    <location>
        <begin position="14"/>
        <end position="346"/>
    </location>
</feature>
<keyword evidence="1" id="KW-0472">Membrane</keyword>
<evidence type="ECO:0000259" key="2">
    <source>
        <dbReference type="Pfam" id="PF01757"/>
    </source>
</evidence>
<dbReference type="RefSeq" id="WP_087735871.1">
    <property type="nucleotide sequence ID" value="NZ_CYGY02000035.1"/>
</dbReference>
<dbReference type="OrthoDB" id="9814807at2"/>
<feature type="transmembrane region" description="Helical" evidence="1">
    <location>
        <begin position="237"/>
        <end position="258"/>
    </location>
</feature>
<evidence type="ECO:0000313" key="3">
    <source>
        <dbReference type="EMBL" id="SIT43651.1"/>
    </source>
</evidence>
<dbReference type="Proteomes" id="UP000195569">
    <property type="component" value="Unassembled WGS sequence"/>
</dbReference>
<dbReference type="Pfam" id="PF01757">
    <property type="entry name" value="Acyl_transf_3"/>
    <property type="match status" value="1"/>
</dbReference>
<proteinExistence type="predicted"/>
<feature type="transmembrane region" description="Helical" evidence="1">
    <location>
        <begin position="207"/>
        <end position="225"/>
    </location>
</feature>
<feature type="transmembrane region" description="Helical" evidence="1">
    <location>
        <begin position="170"/>
        <end position="191"/>
    </location>
</feature>
<evidence type="ECO:0000256" key="1">
    <source>
        <dbReference type="SAM" id="Phobius"/>
    </source>
</evidence>
<feature type="transmembrane region" description="Helical" evidence="1">
    <location>
        <begin position="264"/>
        <end position="286"/>
    </location>
</feature>
<feature type="transmembrane region" description="Helical" evidence="1">
    <location>
        <begin position="298"/>
        <end position="320"/>
    </location>
</feature>
<dbReference type="PANTHER" id="PTHR23028:SF53">
    <property type="entry name" value="ACYL_TRANSF_3 DOMAIN-CONTAINING PROTEIN"/>
    <property type="match status" value="1"/>
</dbReference>
<dbReference type="InterPro" id="IPR002656">
    <property type="entry name" value="Acyl_transf_3_dom"/>
</dbReference>
<accession>A0A1N7S8I8</accession>
<dbReference type="GO" id="GO:0016020">
    <property type="term" value="C:membrane"/>
    <property type="evidence" value="ECO:0007669"/>
    <property type="project" value="TreeGrafter"/>
</dbReference>